<evidence type="ECO:0000256" key="1">
    <source>
        <dbReference type="SAM" id="SignalP"/>
    </source>
</evidence>
<organism evidence="3">
    <name type="scientific">Salpingoeca rosetta (strain ATCC 50818 / BSB-021)</name>
    <dbReference type="NCBI Taxonomy" id="946362"/>
    <lineage>
        <taxon>Eukaryota</taxon>
        <taxon>Choanoflagellata</taxon>
        <taxon>Craspedida</taxon>
        <taxon>Salpingoecidae</taxon>
        <taxon>Salpingoeca</taxon>
    </lineage>
</organism>
<sequence>MARVQWCGRSMAVIALLLTMPWMAKPVAAGQGKLSIHTSFDPGTESWEFIKAVKPPVVKLLDNFGPAAQIKQVSPSTLIVGRIYLPNQPQSGDPTQAAQAWFNDHKGTITANPAVDYWEGYNEPGAGTLQDMQWIGQFEAARVKLLAGIGAKASVGNFGTGSPDVTQADHINAFNPAIDAAIQHNGILGLHEYNSPILANCFDNSTGEGWMTGRYRKYYRQFLIPSNRTLPLVVSEFGIDNSPCTQPASPNFGGWRKYCSWWSAHGHGSDCAQTYVNMMLWYDALLRQDSYVLGATIYQLEIPGWQDYSIAGNVTTLLTQVLR</sequence>
<dbReference type="OrthoDB" id="10437201at2759"/>
<dbReference type="AlphaFoldDB" id="F2UFP1"/>
<dbReference type="InterPro" id="IPR017853">
    <property type="entry name" value="GH"/>
</dbReference>
<proteinExistence type="predicted"/>
<reference evidence="2" key="1">
    <citation type="submission" date="2009-08" db="EMBL/GenBank/DDBJ databases">
        <title>Annotation of Salpingoeca rosetta.</title>
        <authorList>
            <consortium name="The Broad Institute Genome Sequencing Platform"/>
            <person name="Russ C."/>
            <person name="Cuomo C."/>
            <person name="Burger G."/>
            <person name="Gray M.W."/>
            <person name="Holland P.W.H."/>
            <person name="King N."/>
            <person name="Lang F.B.F."/>
            <person name="Roger A.J."/>
            <person name="Ruiz-Trillo I."/>
            <person name="Young S.K."/>
            <person name="Zeng Q."/>
            <person name="Gargeya S."/>
            <person name="Alvarado L."/>
            <person name="Berlin A."/>
            <person name="Chapman S.B."/>
            <person name="Chen Z."/>
            <person name="Freedman E."/>
            <person name="Gellesch M."/>
            <person name="Goldberg J."/>
            <person name="Griggs A."/>
            <person name="Gujja S."/>
            <person name="Heilman E."/>
            <person name="Heiman D."/>
            <person name="Howarth C."/>
            <person name="Mehta T."/>
            <person name="Neiman D."/>
            <person name="Pearson M."/>
            <person name="Roberts A."/>
            <person name="Saif S."/>
            <person name="Shea T."/>
            <person name="Shenoy N."/>
            <person name="Sisk P."/>
            <person name="Stolte C."/>
            <person name="Sykes S."/>
            <person name="White J."/>
            <person name="Yandava C."/>
            <person name="Haas B."/>
            <person name="Nusbaum C."/>
            <person name="Birren B."/>
        </authorList>
    </citation>
    <scope>NUCLEOTIDE SEQUENCE [LARGE SCALE GENOMIC DNA]</scope>
    <source>
        <strain evidence="2">ATCC 50818</strain>
    </source>
</reference>
<dbReference type="SUPFAM" id="SSF51445">
    <property type="entry name" value="(Trans)glycosidases"/>
    <property type="match status" value="1"/>
</dbReference>
<evidence type="ECO:0008006" key="4">
    <source>
        <dbReference type="Google" id="ProtNLM"/>
    </source>
</evidence>
<keyword evidence="3" id="KW-1185">Reference proteome</keyword>
<dbReference type="GeneID" id="16072624"/>
<dbReference type="EMBL" id="GL832972">
    <property type="protein sequence ID" value="EGD75609.1"/>
    <property type="molecule type" value="Genomic_DNA"/>
</dbReference>
<accession>F2UFP1</accession>
<evidence type="ECO:0000313" key="3">
    <source>
        <dbReference type="Proteomes" id="UP000007799"/>
    </source>
</evidence>
<feature type="signal peptide" evidence="1">
    <location>
        <begin position="1"/>
        <end position="29"/>
    </location>
</feature>
<feature type="chain" id="PRO_5003287453" description="Asl1-like glycosyl hydrolase catalytic domain-containing protein" evidence="1">
    <location>
        <begin position="30"/>
        <end position="323"/>
    </location>
</feature>
<dbReference type="RefSeq" id="XP_004992066.1">
    <property type="nucleotide sequence ID" value="XM_004992009.1"/>
</dbReference>
<evidence type="ECO:0000313" key="2">
    <source>
        <dbReference type="EMBL" id="EGD75609.1"/>
    </source>
</evidence>
<dbReference type="InParanoid" id="F2UFP1"/>
<dbReference type="Gene3D" id="3.20.20.80">
    <property type="entry name" value="Glycosidases"/>
    <property type="match status" value="1"/>
</dbReference>
<name>F2UFP1_SALR5</name>
<gene>
    <name evidence="2" type="ORF">PTSG_06676</name>
</gene>
<dbReference type="KEGG" id="sre:PTSG_06676"/>
<protein>
    <recommendedName>
        <fullName evidence="4">Asl1-like glycosyl hydrolase catalytic domain-containing protein</fullName>
    </recommendedName>
</protein>
<dbReference type="Proteomes" id="UP000007799">
    <property type="component" value="Unassembled WGS sequence"/>
</dbReference>
<keyword evidence="1" id="KW-0732">Signal</keyword>